<name>A0A9P8XTV0_9PEZI</name>
<feature type="region of interest" description="Disordered" evidence="1">
    <location>
        <begin position="120"/>
        <end position="139"/>
    </location>
</feature>
<dbReference type="Proteomes" id="UP000756346">
    <property type="component" value="Unassembled WGS sequence"/>
</dbReference>
<dbReference type="GeneID" id="70187163"/>
<feature type="compositionally biased region" description="Polar residues" evidence="1">
    <location>
        <begin position="127"/>
        <end position="139"/>
    </location>
</feature>
<evidence type="ECO:0000313" key="3">
    <source>
        <dbReference type="Proteomes" id="UP000756346"/>
    </source>
</evidence>
<protein>
    <submittedName>
        <fullName evidence="2">Uncharacterized protein</fullName>
    </submittedName>
</protein>
<comment type="caution">
    <text evidence="2">The sequence shown here is derived from an EMBL/GenBank/DDBJ whole genome shotgun (WGS) entry which is preliminary data.</text>
</comment>
<dbReference type="EMBL" id="JAGTJQ010000015">
    <property type="protein sequence ID" value="KAH7012298.1"/>
    <property type="molecule type" value="Genomic_DNA"/>
</dbReference>
<organism evidence="2 3">
    <name type="scientific">Microdochium trichocladiopsis</name>
    <dbReference type="NCBI Taxonomy" id="1682393"/>
    <lineage>
        <taxon>Eukaryota</taxon>
        <taxon>Fungi</taxon>
        <taxon>Dikarya</taxon>
        <taxon>Ascomycota</taxon>
        <taxon>Pezizomycotina</taxon>
        <taxon>Sordariomycetes</taxon>
        <taxon>Xylariomycetidae</taxon>
        <taxon>Xylariales</taxon>
        <taxon>Microdochiaceae</taxon>
        <taxon>Microdochium</taxon>
    </lineage>
</organism>
<evidence type="ECO:0000313" key="2">
    <source>
        <dbReference type="EMBL" id="KAH7012298.1"/>
    </source>
</evidence>
<keyword evidence="3" id="KW-1185">Reference proteome</keyword>
<proteinExistence type="predicted"/>
<sequence>MSLASMAHVVANKWTSEDLLSLPRLPRNSAILPMYRAVLVCSRSPAMPRRAWSSFAKATWDQPPGPCAVPSTALPGTGKWPGLRSWALLTLEGTLIWGPAISWIPAPGCRLCQSKRVTPLSDAPVSGQATSQGTPDGRA</sequence>
<accession>A0A9P8XTV0</accession>
<evidence type="ECO:0000256" key="1">
    <source>
        <dbReference type="SAM" id="MobiDB-lite"/>
    </source>
</evidence>
<reference evidence="2" key="1">
    <citation type="journal article" date="2021" name="Nat. Commun.">
        <title>Genetic determinants of endophytism in the Arabidopsis root mycobiome.</title>
        <authorList>
            <person name="Mesny F."/>
            <person name="Miyauchi S."/>
            <person name="Thiergart T."/>
            <person name="Pickel B."/>
            <person name="Atanasova L."/>
            <person name="Karlsson M."/>
            <person name="Huettel B."/>
            <person name="Barry K.W."/>
            <person name="Haridas S."/>
            <person name="Chen C."/>
            <person name="Bauer D."/>
            <person name="Andreopoulos W."/>
            <person name="Pangilinan J."/>
            <person name="LaButti K."/>
            <person name="Riley R."/>
            <person name="Lipzen A."/>
            <person name="Clum A."/>
            <person name="Drula E."/>
            <person name="Henrissat B."/>
            <person name="Kohler A."/>
            <person name="Grigoriev I.V."/>
            <person name="Martin F.M."/>
            <person name="Hacquard S."/>
        </authorList>
    </citation>
    <scope>NUCLEOTIDE SEQUENCE</scope>
    <source>
        <strain evidence="2">MPI-CAGE-CH-0230</strain>
    </source>
</reference>
<dbReference type="AlphaFoldDB" id="A0A9P8XTV0"/>
<dbReference type="RefSeq" id="XP_046004674.1">
    <property type="nucleotide sequence ID" value="XM_046157617.1"/>
</dbReference>
<gene>
    <name evidence="2" type="ORF">B0I36DRAFT_356365</name>
</gene>